<keyword evidence="1" id="KW-0812">Transmembrane</keyword>
<dbReference type="AlphaFoldDB" id="A0A6I2MU81"/>
<keyword evidence="1" id="KW-1133">Transmembrane helix</keyword>
<comment type="caution">
    <text evidence="2">The sequence shown here is derived from an EMBL/GenBank/DDBJ whole genome shotgun (WGS) entry which is preliminary data.</text>
</comment>
<proteinExistence type="predicted"/>
<dbReference type="OrthoDB" id="1435288at2"/>
<protein>
    <recommendedName>
        <fullName evidence="4">Histidine kinase N-terminal 7TM region domain-containing protein</fullName>
    </recommendedName>
</protein>
<sequence>MVDFLKDNYFILLYGVTLIIALLRYKRYYSSIVKYFPIIIIYTIVSEVLGYFIRDFEDFQIVYENKYQYANYIIFNVYDLVFFFYFYFLFWKTMKNKEHKAIIKYGSLVYLVSALINPFFQNVYIYPQLYASTIGSIVLIIAVYLYFRQNWNQKGKKHDLILWIGGGLLVFNIFFPIISIISFFDYPSYEKFKLRQVHYVLIVAMYMCFIMGFIFMKPYRPVENS</sequence>
<keyword evidence="3" id="KW-1185">Reference proteome</keyword>
<feature type="transmembrane region" description="Helical" evidence="1">
    <location>
        <begin position="6"/>
        <end position="23"/>
    </location>
</feature>
<evidence type="ECO:0000313" key="3">
    <source>
        <dbReference type="Proteomes" id="UP000443153"/>
    </source>
</evidence>
<keyword evidence="1" id="KW-0472">Membrane</keyword>
<feature type="transmembrane region" description="Helical" evidence="1">
    <location>
        <begin position="159"/>
        <end position="184"/>
    </location>
</feature>
<gene>
    <name evidence="2" type="ORF">GJ691_12795</name>
</gene>
<feature type="transmembrane region" description="Helical" evidence="1">
    <location>
        <begin position="73"/>
        <end position="90"/>
    </location>
</feature>
<feature type="transmembrane region" description="Helical" evidence="1">
    <location>
        <begin position="102"/>
        <end position="120"/>
    </location>
</feature>
<evidence type="ECO:0000256" key="1">
    <source>
        <dbReference type="SAM" id="Phobius"/>
    </source>
</evidence>
<accession>A0A6I2MU81</accession>
<evidence type="ECO:0008006" key="4">
    <source>
        <dbReference type="Google" id="ProtNLM"/>
    </source>
</evidence>
<dbReference type="RefSeq" id="WP_154367483.1">
    <property type="nucleotide sequence ID" value="NZ_WKJH01000021.1"/>
</dbReference>
<evidence type="ECO:0000313" key="2">
    <source>
        <dbReference type="EMBL" id="MRX65036.1"/>
    </source>
</evidence>
<reference evidence="2 3" key="1">
    <citation type="submission" date="2019-11" db="EMBL/GenBank/DDBJ databases">
        <title>Maribacter lutea sp. nov., a marine bacterium isolated from intertidal sand.</title>
        <authorList>
            <person name="Liu A."/>
        </authorList>
    </citation>
    <scope>NUCLEOTIDE SEQUENCE [LARGE SCALE GENOMIC DNA]</scope>
    <source>
        <strain evidence="2 3">RZ05</strain>
    </source>
</reference>
<dbReference type="Proteomes" id="UP000443153">
    <property type="component" value="Unassembled WGS sequence"/>
</dbReference>
<feature type="transmembrane region" description="Helical" evidence="1">
    <location>
        <begin position="126"/>
        <end position="147"/>
    </location>
</feature>
<feature type="transmembrane region" description="Helical" evidence="1">
    <location>
        <begin position="35"/>
        <end position="53"/>
    </location>
</feature>
<dbReference type="EMBL" id="WKJH01000021">
    <property type="protein sequence ID" value="MRX65036.1"/>
    <property type="molecule type" value="Genomic_DNA"/>
</dbReference>
<feature type="transmembrane region" description="Helical" evidence="1">
    <location>
        <begin position="196"/>
        <end position="216"/>
    </location>
</feature>
<name>A0A6I2MU81_9FLAO</name>
<organism evidence="2 3">
    <name type="scientific">Maribacter luteus</name>
    <dbReference type="NCBI Taxonomy" id="2594478"/>
    <lineage>
        <taxon>Bacteria</taxon>
        <taxon>Pseudomonadati</taxon>
        <taxon>Bacteroidota</taxon>
        <taxon>Flavobacteriia</taxon>
        <taxon>Flavobacteriales</taxon>
        <taxon>Flavobacteriaceae</taxon>
        <taxon>Maribacter</taxon>
    </lineage>
</organism>